<accession>A0A1R2D368</accession>
<evidence type="ECO:0000313" key="3">
    <source>
        <dbReference type="Proteomes" id="UP000187209"/>
    </source>
</evidence>
<dbReference type="InterPro" id="IPR001870">
    <property type="entry name" value="B30.2/SPRY"/>
</dbReference>
<gene>
    <name evidence="2" type="ORF">SteCoe_767</name>
</gene>
<dbReference type="AlphaFoldDB" id="A0A1R2D368"/>
<dbReference type="EMBL" id="MPUH01000008">
    <property type="protein sequence ID" value="OMJ95705.1"/>
    <property type="molecule type" value="Genomic_DNA"/>
</dbReference>
<dbReference type="InterPro" id="IPR043136">
    <property type="entry name" value="B30.2/SPRY_sf"/>
</dbReference>
<proteinExistence type="predicted"/>
<evidence type="ECO:0000259" key="1">
    <source>
        <dbReference type="PROSITE" id="PS50188"/>
    </source>
</evidence>
<organism evidence="2 3">
    <name type="scientific">Stentor coeruleus</name>
    <dbReference type="NCBI Taxonomy" id="5963"/>
    <lineage>
        <taxon>Eukaryota</taxon>
        <taxon>Sar</taxon>
        <taxon>Alveolata</taxon>
        <taxon>Ciliophora</taxon>
        <taxon>Postciliodesmatophora</taxon>
        <taxon>Heterotrichea</taxon>
        <taxon>Heterotrichida</taxon>
        <taxon>Stentoridae</taxon>
        <taxon>Stentor</taxon>
    </lineage>
</organism>
<feature type="domain" description="B30.2/SPRY" evidence="1">
    <location>
        <begin position="103"/>
        <end position="288"/>
    </location>
</feature>
<reference evidence="2 3" key="1">
    <citation type="submission" date="2016-11" db="EMBL/GenBank/DDBJ databases">
        <title>The macronuclear genome of Stentor coeruleus: a giant cell with tiny introns.</title>
        <authorList>
            <person name="Slabodnick M."/>
            <person name="Ruby J.G."/>
            <person name="Reiff S.B."/>
            <person name="Swart E.C."/>
            <person name="Gosai S."/>
            <person name="Prabakaran S."/>
            <person name="Witkowska E."/>
            <person name="Larue G.E."/>
            <person name="Fisher S."/>
            <person name="Freeman R.M."/>
            <person name="Gunawardena J."/>
            <person name="Chu W."/>
            <person name="Stover N.A."/>
            <person name="Gregory B.D."/>
            <person name="Nowacki M."/>
            <person name="Derisi J."/>
            <person name="Roy S.W."/>
            <person name="Marshall W.F."/>
            <person name="Sood P."/>
        </authorList>
    </citation>
    <scope>NUCLEOTIDE SEQUENCE [LARGE SCALE GENOMIC DNA]</scope>
    <source>
        <strain evidence="2">WM001</strain>
    </source>
</reference>
<dbReference type="Proteomes" id="UP000187209">
    <property type="component" value="Unassembled WGS sequence"/>
</dbReference>
<keyword evidence="3" id="KW-1185">Reference proteome</keyword>
<dbReference type="Gene3D" id="2.60.120.920">
    <property type="match status" value="1"/>
</dbReference>
<protein>
    <recommendedName>
        <fullName evidence="1">B30.2/SPRY domain-containing protein</fullName>
    </recommendedName>
</protein>
<dbReference type="InterPro" id="IPR003877">
    <property type="entry name" value="SPRY_dom"/>
</dbReference>
<dbReference type="Pfam" id="PF00622">
    <property type="entry name" value="SPRY"/>
    <property type="match status" value="1"/>
</dbReference>
<comment type="caution">
    <text evidence="2">The sequence shown here is derived from an EMBL/GenBank/DDBJ whole genome shotgun (WGS) entry which is preliminary data.</text>
</comment>
<sequence>MKSLELHEEVEELTIQYLKPLESYIERIKGYMLDIQSMLSSSENVITKLASEEGLDPVIIAHDMRKLNISESHYIDTFIRTCKNTLESKVPLIPVVEKDLTVMQGGILLNYKSKQLEIKPLFPYWNLDRLLSTLKLKDQGSSIISKTDNWVTAIFKESFSSGKATVEFLITKDGSGSKLYIGVISSNTPGLNLCKAFNSTSGYNLWSYRICGEMHSKGVVYDNLKDKRRFRRGDKIKIDLDMERMIATFYKNSEEIYTFIDISESLIPFVCFGESFQSVQVISCETTDPKVIFH</sequence>
<evidence type="ECO:0000313" key="2">
    <source>
        <dbReference type="EMBL" id="OMJ95705.1"/>
    </source>
</evidence>
<dbReference type="PROSITE" id="PS50188">
    <property type="entry name" value="B302_SPRY"/>
    <property type="match status" value="1"/>
</dbReference>
<name>A0A1R2D368_9CILI</name>
<dbReference type="SUPFAM" id="SSF49899">
    <property type="entry name" value="Concanavalin A-like lectins/glucanases"/>
    <property type="match status" value="1"/>
</dbReference>
<dbReference type="InterPro" id="IPR013320">
    <property type="entry name" value="ConA-like_dom_sf"/>
</dbReference>